<protein>
    <submittedName>
        <fullName evidence="2">Uncharacterized protein</fullName>
    </submittedName>
</protein>
<dbReference type="Proteomes" id="UP000325313">
    <property type="component" value="Unassembled WGS sequence"/>
</dbReference>
<comment type="caution">
    <text evidence="2">The sequence shown here is derived from an EMBL/GenBank/DDBJ whole genome shotgun (WGS) entry which is preliminary data.</text>
</comment>
<evidence type="ECO:0000313" key="4">
    <source>
        <dbReference type="Proteomes" id="UP000325313"/>
    </source>
</evidence>
<name>A0A5B0PN01_PUCGR</name>
<accession>A0A5B0PN01</accession>
<evidence type="ECO:0000313" key="3">
    <source>
        <dbReference type="Proteomes" id="UP000324748"/>
    </source>
</evidence>
<keyword evidence="3" id="KW-1185">Reference proteome</keyword>
<dbReference type="EMBL" id="VDEP01000337">
    <property type="protein sequence ID" value="KAA1102561.1"/>
    <property type="molecule type" value="Genomic_DNA"/>
</dbReference>
<reference evidence="3 4" key="1">
    <citation type="submission" date="2019-05" db="EMBL/GenBank/DDBJ databases">
        <title>Emergence of the Ug99 lineage of the wheat stem rust pathogen through somatic hybridization.</title>
        <authorList>
            <person name="Li F."/>
            <person name="Upadhyaya N.M."/>
            <person name="Sperschneider J."/>
            <person name="Matny O."/>
            <person name="Nguyen-Phuc H."/>
            <person name="Mago R."/>
            <person name="Raley C."/>
            <person name="Miller M.E."/>
            <person name="Silverstein K.A.T."/>
            <person name="Henningsen E."/>
            <person name="Hirsch C.D."/>
            <person name="Visser B."/>
            <person name="Pretorius Z.A."/>
            <person name="Steffenson B.J."/>
            <person name="Schwessinger B."/>
            <person name="Dodds P.N."/>
            <person name="Figueroa M."/>
        </authorList>
    </citation>
    <scope>NUCLEOTIDE SEQUENCE [LARGE SCALE GENOMIC DNA]</scope>
    <source>
        <strain evidence="1">21-0</strain>
        <strain evidence="2 4">Ug99</strain>
    </source>
</reference>
<organism evidence="2 4">
    <name type="scientific">Puccinia graminis f. sp. tritici</name>
    <dbReference type="NCBI Taxonomy" id="56615"/>
    <lineage>
        <taxon>Eukaryota</taxon>
        <taxon>Fungi</taxon>
        <taxon>Dikarya</taxon>
        <taxon>Basidiomycota</taxon>
        <taxon>Pucciniomycotina</taxon>
        <taxon>Pucciniomycetes</taxon>
        <taxon>Pucciniales</taxon>
        <taxon>Pucciniaceae</taxon>
        <taxon>Puccinia</taxon>
    </lineage>
</organism>
<evidence type="ECO:0000313" key="1">
    <source>
        <dbReference type="EMBL" id="KAA1077892.1"/>
    </source>
</evidence>
<dbReference type="Proteomes" id="UP000324748">
    <property type="component" value="Unassembled WGS sequence"/>
</dbReference>
<sequence>MPHPTHTLGPSVSLGFPSTLPVQTSSVAAKRHVSVSGGPRRWVQPRVRIEPPFLPDRLPKATRSGQLDATIAKLFYRYNGIVGPPQN</sequence>
<gene>
    <name evidence="1" type="ORF">PGT21_023188</name>
    <name evidence="2" type="ORF">PGTUg99_016104</name>
</gene>
<evidence type="ECO:0000313" key="2">
    <source>
        <dbReference type="EMBL" id="KAA1102561.1"/>
    </source>
</evidence>
<proteinExistence type="predicted"/>
<dbReference type="AlphaFoldDB" id="A0A5B0PN01"/>
<dbReference type="EMBL" id="VSWC01000144">
    <property type="protein sequence ID" value="KAA1077892.1"/>
    <property type="molecule type" value="Genomic_DNA"/>
</dbReference>